<dbReference type="RefSeq" id="XP_060322497.1">
    <property type="nucleotide sequence ID" value="XM_060481194.1"/>
</dbReference>
<protein>
    <submittedName>
        <fullName evidence="3">Uncharacterized protein</fullName>
    </submittedName>
</protein>
<keyword evidence="2" id="KW-0732">Signal</keyword>
<dbReference type="GeneID" id="85364742"/>
<evidence type="ECO:0000313" key="4">
    <source>
        <dbReference type="Proteomes" id="UP001175211"/>
    </source>
</evidence>
<evidence type="ECO:0000313" key="3">
    <source>
        <dbReference type="EMBL" id="KAK0437131.1"/>
    </source>
</evidence>
<keyword evidence="4" id="KW-1185">Reference proteome</keyword>
<organism evidence="3 4">
    <name type="scientific">Armillaria tabescens</name>
    <name type="common">Ringless honey mushroom</name>
    <name type="synonym">Agaricus tabescens</name>
    <dbReference type="NCBI Taxonomy" id="1929756"/>
    <lineage>
        <taxon>Eukaryota</taxon>
        <taxon>Fungi</taxon>
        <taxon>Dikarya</taxon>
        <taxon>Basidiomycota</taxon>
        <taxon>Agaricomycotina</taxon>
        <taxon>Agaricomycetes</taxon>
        <taxon>Agaricomycetidae</taxon>
        <taxon>Agaricales</taxon>
        <taxon>Marasmiineae</taxon>
        <taxon>Physalacriaceae</taxon>
        <taxon>Desarmillaria</taxon>
    </lineage>
</organism>
<dbReference type="AlphaFoldDB" id="A0AA39MJG3"/>
<evidence type="ECO:0000256" key="1">
    <source>
        <dbReference type="SAM" id="Phobius"/>
    </source>
</evidence>
<proteinExistence type="predicted"/>
<keyword evidence="1" id="KW-1133">Transmembrane helix</keyword>
<evidence type="ECO:0000256" key="2">
    <source>
        <dbReference type="SAM" id="SignalP"/>
    </source>
</evidence>
<name>A0AA39MJG3_ARMTA</name>
<gene>
    <name evidence="3" type="ORF">EV420DRAFT_203661</name>
</gene>
<keyword evidence="1" id="KW-0812">Transmembrane</keyword>
<comment type="caution">
    <text evidence="3">The sequence shown here is derived from an EMBL/GenBank/DDBJ whole genome shotgun (WGS) entry which is preliminary data.</text>
</comment>
<dbReference type="Proteomes" id="UP001175211">
    <property type="component" value="Unassembled WGS sequence"/>
</dbReference>
<dbReference type="EMBL" id="JAUEPS010000116">
    <property type="protein sequence ID" value="KAK0437131.1"/>
    <property type="molecule type" value="Genomic_DNA"/>
</dbReference>
<keyword evidence="1" id="KW-0472">Membrane</keyword>
<feature type="signal peptide" evidence="2">
    <location>
        <begin position="1"/>
        <end position="23"/>
    </location>
</feature>
<sequence length="149" mass="16733">MAWGKHHCAGAFVFHLAFNHKAAICGLSQPSTCCCNQASMYLRTIFDHRTLCNTQCTLVKLRSPIALDCELRQAKSTTYVNSNRSFLLGVLWGCGIIHRLRILSARTMQCRETLAGIYIMILALLPCLVAYLDHCMHSGSELENVQRIM</sequence>
<feature type="chain" id="PRO_5041445305" evidence="2">
    <location>
        <begin position="24"/>
        <end position="149"/>
    </location>
</feature>
<feature type="transmembrane region" description="Helical" evidence="1">
    <location>
        <begin position="114"/>
        <end position="132"/>
    </location>
</feature>
<accession>A0AA39MJG3</accession>
<reference evidence="3" key="1">
    <citation type="submission" date="2023-06" db="EMBL/GenBank/DDBJ databases">
        <authorList>
            <consortium name="Lawrence Berkeley National Laboratory"/>
            <person name="Ahrendt S."/>
            <person name="Sahu N."/>
            <person name="Indic B."/>
            <person name="Wong-Bajracharya J."/>
            <person name="Merenyi Z."/>
            <person name="Ke H.-M."/>
            <person name="Monk M."/>
            <person name="Kocsube S."/>
            <person name="Drula E."/>
            <person name="Lipzen A."/>
            <person name="Balint B."/>
            <person name="Henrissat B."/>
            <person name="Andreopoulos B."/>
            <person name="Martin F.M."/>
            <person name="Harder C.B."/>
            <person name="Rigling D."/>
            <person name="Ford K.L."/>
            <person name="Foster G.D."/>
            <person name="Pangilinan J."/>
            <person name="Papanicolaou A."/>
            <person name="Barry K."/>
            <person name="LaButti K."/>
            <person name="Viragh M."/>
            <person name="Koriabine M."/>
            <person name="Yan M."/>
            <person name="Riley R."/>
            <person name="Champramary S."/>
            <person name="Plett K.L."/>
            <person name="Tsai I.J."/>
            <person name="Slot J."/>
            <person name="Sipos G."/>
            <person name="Plett J."/>
            <person name="Nagy L.G."/>
            <person name="Grigoriev I.V."/>
        </authorList>
    </citation>
    <scope>NUCLEOTIDE SEQUENCE</scope>
    <source>
        <strain evidence="3">CCBAS 213</strain>
    </source>
</reference>